<evidence type="ECO:0000313" key="2">
    <source>
        <dbReference type="Proteomes" id="UP000215914"/>
    </source>
</evidence>
<protein>
    <submittedName>
        <fullName evidence="1">Uncharacterized protein</fullName>
    </submittedName>
</protein>
<proteinExistence type="predicted"/>
<accession>A0A9K3JXW0</accession>
<sequence>MRPKEMKRALLCKQLYSGVLKRLIIRVLNLVKPVIQILILFSLKRLYHVAGGTCLGLVARTVDDAGIPLVRSFVLKKYIKG</sequence>
<keyword evidence="2" id="KW-1185">Reference proteome</keyword>
<dbReference type="EMBL" id="MNCJ02000316">
    <property type="protein sequence ID" value="KAF5823209.1"/>
    <property type="molecule type" value="Genomic_DNA"/>
</dbReference>
<organism evidence="1 2">
    <name type="scientific">Helianthus annuus</name>
    <name type="common">Common sunflower</name>
    <dbReference type="NCBI Taxonomy" id="4232"/>
    <lineage>
        <taxon>Eukaryota</taxon>
        <taxon>Viridiplantae</taxon>
        <taxon>Streptophyta</taxon>
        <taxon>Embryophyta</taxon>
        <taxon>Tracheophyta</taxon>
        <taxon>Spermatophyta</taxon>
        <taxon>Magnoliopsida</taxon>
        <taxon>eudicotyledons</taxon>
        <taxon>Gunneridae</taxon>
        <taxon>Pentapetalae</taxon>
        <taxon>asterids</taxon>
        <taxon>campanulids</taxon>
        <taxon>Asterales</taxon>
        <taxon>Asteraceae</taxon>
        <taxon>Asteroideae</taxon>
        <taxon>Heliantheae alliance</taxon>
        <taxon>Heliantheae</taxon>
        <taxon>Helianthus</taxon>
    </lineage>
</organism>
<dbReference type="Proteomes" id="UP000215914">
    <property type="component" value="Unassembled WGS sequence"/>
</dbReference>
<reference evidence="1" key="2">
    <citation type="submission" date="2020-06" db="EMBL/GenBank/DDBJ databases">
        <title>Helianthus annuus Genome sequencing and assembly Release 2.</title>
        <authorList>
            <person name="Gouzy J."/>
            <person name="Langlade N."/>
            <person name="Munos S."/>
        </authorList>
    </citation>
    <scope>NUCLEOTIDE SEQUENCE</scope>
    <source>
        <tissue evidence="1">Leaves</tissue>
    </source>
</reference>
<comment type="caution">
    <text evidence="1">The sequence shown here is derived from an EMBL/GenBank/DDBJ whole genome shotgun (WGS) entry which is preliminary data.</text>
</comment>
<evidence type="ECO:0000313" key="1">
    <source>
        <dbReference type="EMBL" id="KAF5823209.1"/>
    </source>
</evidence>
<name>A0A9K3JXW0_HELAN</name>
<gene>
    <name evidence="1" type="ORF">HanXRQr2_Chr01g0035861</name>
</gene>
<dbReference type="Gramene" id="mRNA:HanXRQr2_Chr01g0035861">
    <property type="protein sequence ID" value="mRNA:HanXRQr2_Chr01g0035861"/>
    <property type="gene ID" value="HanXRQr2_Chr01g0035861"/>
</dbReference>
<dbReference type="AlphaFoldDB" id="A0A9K3JXW0"/>
<reference evidence="1" key="1">
    <citation type="journal article" date="2017" name="Nature">
        <title>The sunflower genome provides insights into oil metabolism, flowering and Asterid evolution.</title>
        <authorList>
            <person name="Badouin H."/>
            <person name="Gouzy J."/>
            <person name="Grassa C.J."/>
            <person name="Murat F."/>
            <person name="Staton S.E."/>
            <person name="Cottret L."/>
            <person name="Lelandais-Briere C."/>
            <person name="Owens G.L."/>
            <person name="Carrere S."/>
            <person name="Mayjonade B."/>
            <person name="Legrand L."/>
            <person name="Gill N."/>
            <person name="Kane N.C."/>
            <person name="Bowers J.E."/>
            <person name="Hubner S."/>
            <person name="Bellec A."/>
            <person name="Berard A."/>
            <person name="Berges H."/>
            <person name="Blanchet N."/>
            <person name="Boniface M.C."/>
            <person name="Brunel D."/>
            <person name="Catrice O."/>
            <person name="Chaidir N."/>
            <person name="Claudel C."/>
            <person name="Donnadieu C."/>
            <person name="Faraut T."/>
            <person name="Fievet G."/>
            <person name="Helmstetter N."/>
            <person name="King M."/>
            <person name="Knapp S.J."/>
            <person name="Lai Z."/>
            <person name="Le Paslier M.C."/>
            <person name="Lippi Y."/>
            <person name="Lorenzon L."/>
            <person name="Mandel J.R."/>
            <person name="Marage G."/>
            <person name="Marchand G."/>
            <person name="Marquand E."/>
            <person name="Bret-Mestries E."/>
            <person name="Morien E."/>
            <person name="Nambeesan S."/>
            <person name="Nguyen T."/>
            <person name="Pegot-Espagnet P."/>
            <person name="Pouilly N."/>
            <person name="Raftis F."/>
            <person name="Sallet E."/>
            <person name="Schiex T."/>
            <person name="Thomas J."/>
            <person name="Vandecasteele C."/>
            <person name="Vares D."/>
            <person name="Vear F."/>
            <person name="Vautrin S."/>
            <person name="Crespi M."/>
            <person name="Mangin B."/>
            <person name="Burke J.M."/>
            <person name="Salse J."/>
            <person name="Munos S."/>
            <person name="Vincourt P."/>
            <person name="Rieseberg L.H."/>
            <person name="Langlade N.B."/>
        </authorList>
    </citation>
    <scope>NUCLEOTIDE SEQUENCE</scope>
    <source>
        <tissue evidence="1">Leaves</tissue>
    </source>
</reference>